<dbReference type="Pfam" id="PF00078">
    <property type="entry name" value="RVT_1"/>
    <property type="match status" value="1"/>
</dbReference>
<dbReference type="InterPro" id="IPR000477">
    <property type="entry name" value="RT_dom"/>
</dbReference>
<proteinExistence type="predicted"/>
<reference evidence="2" key="1">
    <citation type="submission" date="2020-06" db="EMBL/GenBank/DDBJ databases">
        <authorList>
            <person name="Li T."/>
            <person name="Hu X."/>
            <person name="Zhang T."/>
            <person name="Song X."/>
            <person name="Zhang H."/>
            <person name="Dai N."/>
            <person name="Sheng W."/>
            <person name="Hou X."/>
            <person name="Wei L."/>
        </authorList>
    </citation>
    <scope>NUCLEOTIDE SEQUENCE</scope>
    <source>
        <strain evidence="2">G02</strain>
        <tissue evidence="2">Leaf</tissue>
    </source>
</reference>
<dbReference type="PANTHER" id="PTHR33116:SF76">
    <property type="entry name" value="DUF4283 DOMAIN-CONTAINING PROTEIN"/>
    <property type="match status" value="1"/>
</dbReference>
<dbReference type="SUPFAM" id="SSF56672">
    <property type="entry name" value="DNA/RNA polymerases"/>
    <property type="match status" value="1"/>
</dbReference>
<dbReference type="EMBL" id="JACGWJ010000022">
    <property type="protein sequence ID" value="KAL0329308.1"/>
    <property type="molecule type" value="Genomic_DNA"/>
</dbReference>
<feature type="domain" description="Reverse transcriptase" evidence="1">
    <location>
        <begin position="276"/>
        <end position="530"/>
    </location>
</feature>
<organism evidence="2">
    <name type="scientific">Sesamum radiatum</name>
    <name type="common">Black benniseed</name>
    <dbReference type="NCBI Taxonomy" id="300843"/>
    <lineage>
        <taxon>Eukaryota</taxon>
        <taxon>Viridiplantae</taxon>
        <taxon>Streptophyta</taxon>
        <taxon>Embryophyta</taxon>
        <taxon>Tracheophyta</taxon>
        <taxon>Spermatophyta</taxon>
        <taxon>Magnoliopsida</taxon>
        <taxon>eudicotyledons</taxon>
        <taxon>Gunneridae</taxon>
        <taxon>Pentapetalae</taxon>
        <taxon>asterids</taxon>
        <taxon>lamiids</taxon>
        <taxon>Lamiales</taxon>
        <taxon>Pedaliaceae</taxon>
        <taxon>Sesamum</taxon>
    </lineage>
</organism>
<dbReference type="AlphaFoldDB" id="A0AAW2MEB5"/>
<dbReference type="InterPro" id="IPR043502">
    <property type="entry name" value="DNA/RNA_pol_sf"/>
</dbReference>
<sequence length="530" mass="60883">MEYWTDEGLSTVASGIGTPLYTDGITKDCSRLDFARVCVMLDRSCTSPVAFSGTWHNCSEGTRSLWKRLGRMLVNEAWLDLHLSSMAQTERQIKGNLTENVKRAKGFLDKSELFATYKEDILLHLVKCCRQSIRKPLNWKSVMRAMLWRKKKKTVFARKLVLNGPNRGADRAIFRFDNYLAQNLVFEFCRNIWKHHITGTAMYEIVNKLKILKAEFRRQRQIKGNLTENVKRLRDFLTRLRNCLQLTKRTYFFTLLNAVDRSIRKPLNWKSSLLGGSRSHRVLDIEFLRQDIKHILTTDEANQLVAPVTRSEIKAAFFDIDEDSAPGPDGYTSAFFRAAWPVVGQAISDAIGDFFRTAQELLAGYNQVRLPSRCTLKVDIQKAYDSVEWDFLLEVLRLFNFPPQFIKLIEQCVSTVSYSISLNGSVYGFFKGRRGLRQGDPMSPYLFVLVMEIWSSLLRYRVKNAAQFQYHWKCKDVGLINLCFADDVLLFCKAHIPSIRVLTDTLSEFAALSGLTVNPAKSQIILSRAV</sequence>
<accession>A0AAW2MEB5</accession>
<evidence type="ECO:0000313" key="2">
    <source>
        <dbReference type="EMBL" id="KAL0329308.1"/>
    </source>
</evidence>
<dbReference type="PANTHER" id="PTHR33116">
    <property type="entry name" value="REVERSE TRANSCRIPTASE ZINC-BINDING DOMAIN-CONTAINING PROTEIN-RELATED-RELATED"/>
    <property type="match status" value="1"/>
</dbReference>
<protein>
    <recommendedName>
        <fullName evidence="1">Reverse transcriptase domain-containing protein</fullName>
    </recommendedName>
</protein>
<comment type="caution">
    <text evidence="2">The sequence shown here is derived from an EMBL/GenBank/DDBJ whole genome shotgun (WGS) entry which is preliminary data.</text>
</comment>
<reference evidence="2" key="2">
    <citation type="journal article" date="2024" name="Plant">
        <title>Genomic evolution and insights into agronomic trait innovations of Sesamum species.</title>
        <authorList>
            <person name="Miao H."/>
            <person name="Wang L."/>
            <person name="Qu L."/>
            <person name="Liu H."/>
            <person name="Sun Y."/>
            <person name="Le M."/>
            <person name="Wang Q."/>
            <person name="Wei S."/>
            <person name="Zheng Y."/>
            <person name="Lin W."/>
            <person name="Duan Y."/>
            <person name="Cao H."/>
            <person name="Xiong S."/>
            <person name="Wang X."/>
            <person name="Wei L."/>
            <person name="Li C."/>
            <person name="Ma Q."/>
            <person name="Ju M."/>
            <person name="Zhao R."/>
            <person name="Li G."/>
            <person name="Mu C."/>
            <person name="Tian Q."/>
            <person name="Mei H."/>
            <person name="Zhang T."/>
            <person name="Gao T."/>
            <person name="Zhang H."/>
        </authorList>
    </citation>
    <scope>NUCLEOTIDE SEQUENCE</scope>
    <source>
        <strain evidence="2">G02</strain>
    </source>
</reference>
<gene>
    <name evidence="2" type="ORF">Sradi_4917500</name>
</gene>
<name>A0AAW2MEB5_SESRA</name>
<evidence type="ECO:0000259" key="1">
    <source>
        <dbReference type="PROSITE" id="PS50878"/>
    </source>
</evidence>
<dbReference type="PROSITE" id="PS50878">
    <property type="entry name" value="RT_POL"/>
    <property type="match status" value="1"/>
</dbReference>